<organism evidence="2 3">
    <name type="scientific">Xanthomonas arboricola pv. pruni str. MAFF 311562</name>
    <dbReference type="NCBI Taxonomy" id="1414836"/>
    <lineage>
        <taxon>Bacteria</taxon>
        <taxon>Pseudomonadati</taxon>
        <taxon>Pseudomonadota</taxon>
        <taxon>Gammaproteobacteria</taxon>
        <taxon>Lysobacterales</taxon>
        <taxon>Lysobacteraceae</taxon>
        <taxon>Xanthomonas</taxon>
    </lineage>
</organism>
<dbReference type="Proteomes" id="UP000019143">
    <property type="component" value="Unassembled WGS sequence"/>
</dbReference>
<keyword evidence="1" id="KW-0812">Transmembrane</keyword>
<dbReference type="EMBL" id="BAVB01000195">
    <property type="protein sequence ID" value="GAE49341.1"/>
    <property type="molecule type" value="Genomic_DNA"/>
</dbReference>
<feature type="transmembrane region" description="Helical" evidence="1">
    <location>
        <begin position="143"/>
        <end position="164"/>
    </location>
</feature>
<proteinExistence type="predicted"/>
<keyword evidence="1" id="KW-0472">Membrane</keyword>
<name>W4RYG9_9XANT</name>
<sequence length="193" mass="22023">MRVFLILQRKLEDLFNKNEVTKTSIQRMNAKEWIPLFEVNGTNGSFTCSLRLQASDNVRTWANLTLLAEWLRDRFAVECCDLLLSDSPPPLFGENKSMNAIKKYGTTAVAFGLLAMLSTAAHAQGVDTGASSMNAIRTWLMTWIPIAATILVIVSFILWMAHILRQDFRSPLNRRVGRHRICFLHRWLVWLGT</sequence>
<evidence type="ECO:0000256" key="1">
    <source>
        <dbReference type="SAM" id="Phobius"/>
    </source>
</evidence>
<reference evidence="2 3" key="1">
    <citation type="submission" date="2014-01" db="EMBL/GenBank/DDBJ databases">
        <title>Genome sequence and analysis of Xanthomonas arboricola pv. pruni.</title>
        <authorList>
            <person name="Fujikawa T."/>
            <person name="Nakazono-Nagaoka E."/>
        </authorList>
    </citation>
    <scope>NUCLEOTIDE SEQUENCE [LARGE SCALE GENOMIC DNA]</scope>
    <source>
        <strain evidence="3">MAFF 311562</strain>
    </source>
</reference>
<comment type="caution">
    <text evidence="2">The sequence shown here is derived from an EMBL/GenBank/DDBJ whole genome shotgun (WGS) entry which is preliminary data.</text>
</comment>
<feature type="transmembrane region" description="Helical" evidence="1">
    <location>
        <begin position="104"/>
        <end position="123"/>
    </location>
</feature>
<evidence type="ECO:0000313" key="3">
    <source>
        <dbReference type="Proteomes" id="UP000019143"/>
    </source>
</evidence>
<gene>
    <name evidence="2" type="primary">traM</name>
    <name evidence="2" type="ORF">XPU_0873</name>
</gene>
<keyword evidence="1" id="KW-1133">Transmembrane helix</keyword>
<accession>W4RYG9</accession>
<protein>
    <submittedName>
        <fullName evidence="2">Probable conjugation protein</fullName>
    </submittedName>
</protein>
<evidence type="ECO:0000313" key="2">
    <source>
        <dbReference type="EMBL" id="GAE49341.1"/>
    </source>
</evidence>
<dbReference type="AlphaFoldDB" id="W4RYG9"/>